<evidence type="ECO:0000256" key="1">
    <source>
        <dbReference type="SAM" id="MobiDB-lite"/>
    </source>
</evidence>
<feature type="compositionally biased region" description="Pro residues" evidence="1">
    <location>
        <begin position="141"/>
        <end position="152"/>
    </location>
</feature>
<feature type="compositionally biased region" description="Low complexity" evidence="1">
    <location>
        <begin position="13"/>
        <end position="33"/>
    </location>
</feature>
<gene>
    <name evidence="2" type="ORF">EJ06DRAFT_10465</name>
</gene>
<protein>
    <submittedName>
        <fullName evidence="2">Uncharacterized protein</fullName>
    </submittedName>
</protein>
<feature type="region of interest" description="Disordered" evidence="1">
    <location>
        <begin position="1"/>
        <end position="128"/>
    </location>
</feature>
<evidence type="ECO:0000313" key="2">
    <source>
        <dbReference type="EMBL" id="KAF2405037.1"/>
    </source>
</evidence>
<proteinExistence type="predicted"/>
<dbReference type="Proteomes" id="UP000799640">
    <property type="component" value="Unassembled WGS sequence"/>
</dbReference>
<dbReference type="EMBL" id="ML996687">
    <property type="protein sequence ID" value="KAF2405037.1"/>
    <property type="molecule type" value="Genomic_DNA"/>
</dbReference>
<feature type="compositionally biased region" description="Low complexity" evidence="1">
    <location>
        <begin position="73"/>
        <end position="84"/>
    </location>
</feature>
<keyword evidence="3" id="KW-1185">Reference proteome</keyword>
<accession>A0A6G1IAG4</accession>
<organism evidence="2 3">
    <name type="scientific">Trichodelitschia bisporula</name>
    <dbReference type="NCBI Taxonomy" id="703511"/>
    <lineage>
        <taxon>Eukaryota</taxon>
        <taxon>Fungi</taxon>
        <taxon>Dikarya</taxon>
        <taxon>Ascomycota</taxon>
        <taxon>Pezizomycotina</taxon>
        <taxon>Dothideomycetes</taxon>
        <taxon>Dothideomycetes incertae sedis</taxon>
        <taxon>Phaeotrichales</taxon>
        <taxon>Phaeotrichaceae</taxon>
        <taxon>Trichodelitschia</taxon>
    </lineage>
</organism>
<reference evidence="2" key="1">
    <citation type="journal article" date="2020" name="Stud. Mycol.">
        <title>101 Dothideomycetes genomes: a test case for predicting lifestyles and emergence of pathogens.</title>
        <authorList>
            <person name="Haridas S."/>
            <person name="Albert R."/>
            <person name="Binder M."/>
            <person name="Bloem J."/>
            <person name="Labutti K."/>
            <person name="Salamov A."/>
            <person name="Andreopoulos B."/>
            <person name="Baker S."/>
            <person name="Barry K."/>
            <person name="Bills G."/>
            <person name="Bluhm B."/>
            <person name="Cannon C."/>
            <person name="Castanera R."/>
            <person name="Culley D."/>
            <person name="Daum C."/>
            <person name="Ezra D."/>
            <person name="Gonzalez J."/>
            <person name="Henrissat B."/>
            <person name="Kuo A."/>
            <person name="Liang C."/>
            <person name="Lipzen A."/>
            <person name="Lutzoni F."/>
            <person name="Magnuson J."/>
            <person name="Mondo S."/>
            <person name="Nolan M."/>
            <person name="Ohm R."/>
            <person name="Pangilinan J."/>
            <person name="Park H.-J."/>
            <person name="Ramirez L."/>
            <person name="Alfaro M."/>
            <person name="Sun H."/>
            <person name="Tritt A."/>
            <person name="Yoshinaga Y."/>
            <person name="Zwiers L.-H."/>
            <person name="Turgeon B."/>
            <person name="Goodwin S."/>
            <person name="Spatafora J."/>
            <person name="Crous P."/>
            <person name="Grigoriev I."/>
        </authorList>
    </citation>
    <scope>NUCLEOTIDE SEQUENCE</scope>
    <source>
        <strain evidence="2">CBS 262.69</strain>
    </source>
</reference>
<feature type="compositionally biased region" description="Pro residues" evidence="1">
    <location>
        <begin position="1"/>
        <end position="12"/>
    </location>
</feature>
<dbReference type="AlphaFoldDB" id="A0A6G1IAG4"/>
<feature type="compositionally biased region" description="Basic and acidic residues" evidence="1">
    <location>
        <begin position="214"/>
        <end position="237"/>
    </location>
</feature>
<sequence length="237" mass="25691">MLPRRPSPPPSYRPSSHPSRTLTTSPQPESASPSPSPPPSSTSTPAPRVPLNLNASEFILFQKATAATRLRRPSSPTSRPDTPDQAPARTQSSPKYGRFALSPLFPPRDLALPVPAPAPAPRPRKKRDDYMLRHFMAEPPIAVPVPRGPVPAPGLELGRRALPTGSASADTSPVVEDTSPVGAGGKAWSYHGGNPRGDERGYDFKPFVVYSKRRGAEEERRERRGLDGSERGGFERR</sequence>
<evidence type="ECO:0000313" key="3">
    <source>
        <dbReference type="Proteomes" id="UP000799640"/>
    </source>
</evidence>
<feature type="region of interest" description="Disordered" evidence="1">
    <location>
        <begin position="141"/>
        <end position="237"/>
    </location>
</feature>
<name>A0A6G1IAG4_9PEZI</name>